<evidence type="ECO:0000313" key="3">
    <source>
        <dbReference type="Proteomes" id="UP000032946"/>
    </source>
</evidence>
<protein>
    <submittedName>
        <fullName evidence="2">Uncharacterized protein</fullName>
    </submittedName>
</protein>
<dbReference type="Proteomes" id="UP000032946">
    <property type="component" value="Chromosome"/>
</dbReference>
<keyword evidence="1" id="KW-1133">Transmembrane helix</keyword>
<gene>
    <name evidence="2" type="ORF">ARTHRO_30051</name>
</gene>
<organism evidence="2 3">
    <name type="scientific">Limnospira indica PCC 8005</name>
    <dbReference type="NCBI Taxonomy" id="376219"/>
    <lineage>
        <taxon>Bacteria</taxon>
        <taxon>Bacillati</taxon>
        <taxon>Cyanobacteriota</taxon>
        <taxon>Cyanophyceae</taxon>
        <taxon>Oscillatoriophycideae</taxon>
        <taxon>Oscillatoriales</taxon>
        <taxon>Sirenicapillariaceae</taxon>
        <taxon>Limnospira</taxon>
    </lineage>
</organism>
<feature type="transmembrane region" description="Helical" evidence="1">
    <location>
        <begin position="21"/>
        <end position="41"/>
    </location>
</feature>
<dbReference type="AlphaFoldDB" id="A0A9P1KEY3"/>
<reference evidence="2 3" key="1">
    <citation type="submission" date="2014-02" db="EMBL/GenBank/DDBJ databases">
        <authorList>
            <person name="Genoscope - CEA"/>
        </authorList>
    </citation>
    <scope>NUCLEOTIDE SEQUENCE [LARGE SCALE GENOMIC DNA]</scope>
    <source>
        <strain evidence="2 3">PCC 8005</strain>
    </source>
</reference>
<evidence type="ECO:0000256" key="1">
    <source>
        <dbReference type="SAM" id="Phobius"/>
    </source>
</evidence>
<keyword evidence="1" id="KW-0812">Transmembrane</keyword>
<accession>A0A9P1KEY3</accession>
<evidence type="ECO:0000313" key="2">
    <source>
        <dbReference type="EMBL" id="CDM94786.1"/>
    </source>
</evidence>
<dbReference type="EMBL" id="FO818640">
    <property type="protein sequence ID" value="CDM94786.1"/>
    <property type="molecule type" value="Genomic_DNA"/>
</dbReference>
<name>A0A9P1KEY3_9CYAN</name>
<sequence length="56" mass="6549">MLIYEQWKSQSLTYMRRETGLINHLNCLKFLGSMFSGLIVFKSRVYSSGFQSPIKL</sequence>
<proteinExistence type="predicted"/>
<keyword evidence="3" id="KW-1185">Reference proteome</keyword>
<keyword evidence="1" id="KW-0472">Membrane</keyword>